<accession>A0A0J1BAE1</accession>
<comment type="caution">
    <text evidence="1">The sequence shown here is derived from an EMBL/GenBank/DDBJ whole genome shotgun (WGS) entry which is preliminary data.</text>
</comment>
<protein>
    <submittedName>
        <fullName evidence="1">Uncharacterized protein</fullName>
    </submittedName>
</protein>
<evidence type="ECO:0000313" key="1">
    <source>
        <dbReference type="EMBL" id="KLU03677.1"/>
    </source>
</evidence>
<evidence type="ECO:0000313" key="2">
    <source>
        <dbReference type="Proteomes" id="UP000036367"/>
    </source>
</evidence>
<sequence length="50" mass="5744">MAMRSGLAKPEVRLVFRLRSETAAEASYGRFFARNRQDLISTSMVLCQYD</sequence>
<dbReference type="AlphaFoldDB" id="A0A0J1BAE1"/>
<dbReference type="EMBL" id="LECT01000031">
    <property type="protein sequence ID" value="KLU03677.1"/>
    <property type="molecule type" value="Genomic_DNA"/>
</dbReference>
<dbReference type="PATRIC" id="fig|595434.4.peg.3868"/>
<keyword evidence="2" id="KW-1185">Reference proteome</keyword>
<gene>
    <name evidence="1" type="ORF">RISK_004084</name>
</gene>
<organism evidence="1 2">
    <name type="scientific">Rhodopirellula islandica</name>
    <dbReference type="NCBI Taxonomy" id="595434"/>
    <lineage>
        <taxon>Bacteria</taxon>
        <taxon>Pseudomonadati</taxon>
        <taxon>Planctomycetota</taxon>
        <taxon>Planctomycetia</taxon>
        <taxon>Pirellulales</taxon>
        <taxon>Pirellulaceae</taxon>
        <taxon>Rhodopirellula</taxon>
    </lineage>
</organism>
<reference evidence="1" key="1">
    <citation type="submission" date="2015-05" db="EMBL/GenBank/DDBJ databases">
        <title>Permanent draft genome of Rhodopirellula islandicus K833.</title>
        <authorList>
            <person name="Kizina J."/>
            <person name="Richter M."/>
            <person name="Glockner F.O."/>
            <person name="Harder J."/>
        </authorList>
    </citation>
    <scope>NUCLEOTIDE SEQUENCE [LARGE SCALE GENOMIC DNA]</scope>
    <source>
        <strain evidence="1">K833</strain>
    </source>
</reference>
<dbReference type="Proteomes" id="UP000036367">
    <property type="component" value="Unassembled WGS sequence"/>
</dbReference>
<dbReference type="STRING" id="595434.RISK_004084"/>
<name>A0A0J1BAE1_RHOIS</name>
<proteinExistence type="predicted"/>